<accession>A0A6L2J7B3</accession>
<comment type="caution">
    <text evidence="1">The sequence shown here is derived from an EMBL/GenBank/DDBJ whole genome shotgun (WGS) entry which is preliminary data.</text>
</comment>
<protein>
    <submittedName>
        <fullName evidence="1">Uncharacterized protein</fullName>
    </submittedName>
</protein>
<dbReference type="AlphaFoldDB" id="A0A6L2J7B3"/>
<reference evidence="1" key="1">
    <citation type="journal article" date="2019" name="Sci. Rep.">
        <title>Draft genome of Tanacetum cinerariifolium, the natural source of mosquito coil.</title>
        <authorList>
            <person name="Yamashiro T."/>
            <person name="Shiraishi A."/>
            <person name="Satake H."/>
            <person name="Nakayama K."/>
        </authorList>
    </citation>
    <scope>NUCLEOTIDE SEQUENCE</scope>
</reference>
<organism evidence="1">
    <name type="scientific">Tanacetum cinerariifolium</name>
    <name type="common">Dalmatian daisy</name>
    <name type="synonym">Chrysanthemum cinerariifolium</name>
    <dbReference type="NCBI Taxonomy" id="118510"/>
    <lineage>
        <taxon>Eukaryota</taxon>
        <taxon>Viridiplantae</taxon>
        <taxon>Streptophyta</taxon>
        <taxon>Embryophyta</taxon>
        <taxon>Tracheophyta</taxon>
        <taxon>Spermatophyta</taxon>
        <taxon>Magnoliopsida</taxon>
        <taxon>eudicotyledons</taxon>
        <taxon>Gunneridae</taxon>
        <taxon>Pentapetalae</taxon>
        <taxon>asterids</taxon>
        <taxon>campanulids</taxon>
        <taxon>Asterales</taxon>
        <taxon>Asteraceae</taxon>
        <taxon>Asteroideae</taxon>
        <taxon>Anthemideae</taxon>
        <taxon>Anthemidinae</taxon>
        <taxon>Tanacetum</taxon>
    </lineage>
</organism>
<proteinExistence type="predicted"/>
<dbReference type="EMBL" id="BKCJ010000263">
    <property type="protein sequence ID" value="GEU31554.1"/>
    <property type="molecule type" value="Genomic_DNA"/>
</dbReference>
<evidence type="ECO:0000313" key="1">
    <source>
        <dbReference type="EMBL" id="GEU31554.1"/>
    </source>
</evidence>
<sequence>MAALPICDELRRSVSTSYWEPQFILRCRREIAEDVILAREINSLCACVTAIVDERESFVDDWTCLRQIEREFELRAREKNIFIEKLQGNMDY</sequence>
<gene>
    <name evidence="1" type="ORF">Tci_003532</name>
</gene>
<name>A0A6L2J7B3_TANCI</name>